<organism evidence="12 13">
    <name type="scientific">Podospora fimiseda</name>
    <dbReference type="NCBI Taxonomy" id="252190"/>
    <lineage>
        <taxon>Eukaryota</taxon>
        <taxon>Fungi</taxon>
        <taxon>Dikarya</taxon>
        <taxon>Ascomycota</taxon>
        <taxon>Pezizomycotina</taxon>
        <taxon>Sordariomycetes</taxon>
        <taxon>Sordariomycetidae</taxon>
        <taxon>Sordariales</taxon>
        <taxon>Podosporaceae</taxon>
        <taxon>Podospora</taxon>
    </lineage>
</organism>
<keyword evidence="3 10" id="KW-0732">Signal</keyword>
<dbReference type="InterPro" id="IPR001461">
    <property type="entry name" value="Aspartic_peptidase_A1"/>
</dbReference>
<proteinExistence type="inferred from homology"/>
<feature type="region of interest" description="Disordered" evidence="8">
    <location>
        <begin position="512"/>
        <end position="593"/>
    </location>
</feature>
<feature type="domain" description="Peptidase A1" evidence="11">
    <location>
        <begin position="54"/>
        <end position="416"/>
    </location>
</feature>
<feature type="region of interest" description="Disordered" evidence="8">
    <location>
        <begin position="449"/>
        <end position="471"/>
    </location>
</feature>
<sequence length="593" mass="64211">MSLVLSLRFAALHILFLFFATAASCHVLLPIERRSSTSPSLSPSLPISSSGHAFVVKVTVGTPPQQLSLLLSPSSPHTWVPKGEGMSCNQAFDSISLFHPASGTGSACRWGAFTSSQSSTKKDVDGVFVNFVVAYTDTITVTGINITDTLKVGDIELKDFSMGLVDTVPNQQWIGMLGLGNDATTLYPNPSSMKYRPNFIDTLVSTGKINSQAYSIWLDNPSGSSGSLLLGAIDKSRYEGQLTRVNSIHPYDVFPSAFAVSLTGVKIDDSSKYNGPAIVASLSPAETFSYLPDDLAETIMAASGATWATDLQKVTIPCDAGTKNTKSSIRLQLEGPAGPVLHVRLADLVVPQEVTLWEVAMDTNKELPRNTCLFGIQKHPELRSNTKHGPQHNLGSSLLRRTYMVFDAANKDLAFAPMKYPAAEQPDIVQFDKQAARIPDSRYYCNRGDECLESNDPIPSDPDLDGIKTGEEKKNDDWKKIVIGVVVPIGVIAILAPIIYILIMRRRKREAERRQWSAPGKESQSSLQQTAEDGDDNFEEDEFGVKVTVSVATKVSNRNLKPPPSPSPSGSGSEMSMGLSANGSGAPRKQVWE</sequence>
<accession>A0AAN7GVN0</accession>
<evidence type="ECO:0000256" key="3">
    <source>
        <dbReference type="ARBA" id="ARBA00022729"/>
    </source>
</evidence>
<dbReference type="PROSITE" id="PS51767">
    <property type="entry name" value="PEPTIDASE_A1"/>
    <property type="match status" value="1"/>
</dbReference>
<feature type="signal peptide" evidence="10">
    <location>
        <begin position="1"/>
        <end position="25"/>
    </location>
</feature>
<dbReference type="GO" id="GO:0031505">
    <property type="term" value="P:fungal-type cell wall organization"/>
    <property type="evidence" value="ECO:0007669"/>
    <property type="project" value="TreeGrafter"/>
</dbReference>
<dbReference type="SUPFAM" id="SSF50630">
    <property type="entry name" value="Acid proteases"/>
    <property type="match status" value="1"/>
</dbReference>
<evidence type="ECO:0000256" key="2">
    <source>
        <dbReference type="ARBA" id="ARBA00022670"/>
    </source>
</evidence>
<evidence type="ECO:0000313" key="13">
    <source>
        <dbReference type="Proteomes" id="UP001301958"/>
    </source>
</evidence>
<keyword evidence="2 12" id="KW-0645">Protease</keyword>
<feature type="chain" id="PRO_5042957450" evidence="10">
    <location>
        <begin position="26"/>
        <end position="593"/>
    </location>
</feature>
<keyword evidence="9" id="KW-0812">Transmembrane</keyword>
<evidence type="ECO:0000313" key="12">
    <source>
        <dbReference type="EMBL" id="KAK4225318.1"/>
    </source>
</evidence>
<dbReference type="PANTHER" id="PTHR47965:SF12">
    <property type="entry name" value="ASPARTIC PROTEINASE 3-RELATED"/>
    <property type="match status" value="1"/>
</dbReference>
<keyword evidence="9" id="KW-1133">Transmembrane helix</keyword>
<evidence type="ECO:0000256" key="6">
    <source>
        <dbReference type="ARBA" id="ARBA00023145"/>
    </source>
</evidence>
<keyword evidence="4" id="KW-0064">Aspartyl protease</keyword>
<feature type="compositionally biased region" description="Low complexity" evidence="8">
    <location>
        <begin position="545"/>
        <end position="556"/>
    </location>
</feature>
<evidence type="ECO:0000256" key="8">
    <source>
        <dbReference type="SAM" id="MobiDB-lite"/>
    </source>
</evidence>
<evidence type="ECO:0000256" key="7">
    <source>
        <dbReference type="PIRSR" id="PIRSR601461-2"/>
    </source>
</evidence>
<dbReference type="Pfam" id="PF00026">
    <property type="entry name" value="Asp"/>
    <property type="match status" value="1"/>
</dbReference>
<dbReference type="EMBL" id="MU865370">
    <property type="protein sequence ID" value="KAK4225318.1"/>
    <property type="molecule type" value="Genomic_DNA"/>
</dbReference>
<feature type="compositionally biased region" description="Polar residues" evidence="8">
    <location>
        <begin position="522"/>
        <end position="531"/>
    </location>
</feature>
<feature type="disulfide bond" evidence="7">
    <location>
        <begin position="318"/>
        <end position="372"/>
    </location>
</feature>
<dbReference type="PANTHER" id="PTHR47965">
    <property type="entry name" value="ASPARTYL PROTEASE-RELATED"/>
    <property type="match status" value="1"/>
</dbReference>
<evidence type="ECO:0000256" key="10">
    <source>
        <dbReference type="SAM" id="SignalP"/>
    </source>
</evidence>
<evidence type="ECO:0000256" key="1">
    <source>
        <dbReference type="ARBA" id="ARBA00007447"/>
    </source>
</evidence>
<dbReference type="AlphaFoldDB" id="A0AAN7GVN0"/>
<dbReference type="PRINTS" id="PR00792">
    <property type="entry name" value="PEPSIN"/>
</dbReference>
<feature type="transmembrane region" description="Helical" evidence="9">
    <location>
        <begin position="481"/>
        <end position="503"/>
    </location>
</feature>
<keyword evidence="13" id="KW-1185">Reference proteome</keyword>
<dbReference type="GO" id="GO:0006508">
    <property type="term" value="P:proteolysis"/>
    <property type="evidence" value="ECO:0007669"/>
    <property type="project" value="UniProtKB-KW"/>
</dbReference>
<dbReference type="Proteomes" id="UP001301958">
    <property type="component" value="Unassembled WGS sequence"/>
</dbReference>
<keyword evidence="7" id="KW-1015">Disulfide bond</keyword>
<evidence type="ECO:0000256" key="5">
    <source>
        <dbReference type="ARBA" id="ARBA00022801"/>
    </source>
</evidence>
<feature type="compositionally biased region" description="Acidic residues" evidence="8">
    <location>
        <begin position="532"/>
        <end position="542"/>
    </location>
</feature>
<keyword evidence="6" id="KW-0865">Zymogen</keyword>
<dbReference type="Gene3D" id="2.40.70.10">
    <property type="entry name" value="Acid Proteases"/>
    <property type="match status" value="2"/>
</dbReference>
<dbReference type="GO" id="GO:0009277">
    <property type="term" value="C:fungal-type cell wall"/>
    <property type="evidence" value="ECO:0007669"/>
    <property type="project" value="TreeGrafter"/>
</dbReference>
<gene>
    <name evidence="12" type="ORF">QBC38DRAFT_369017</name>
</gene>
<comment type="similarity">
    <text evidence="1">Belongs to the peptidase A1 family.</text>
</comment>
<dbReference type="GO" id="GO:0004190">
    <property type="term" value="F:aspartic-type endopeptidase activity"/>
    <property type="evidence" value="ECO:0007669"/>
    <property type="project" value="UniProtKB-KW"/>
</dbReference>
<keyword evidence="5" id="KW-0378">Hydrolase</keyword>
<reference evidence="12" key="1">
    <citation type="journal article" date="2023" name="Mol. Phylogenet. Evol.">
        <title>Genome-scale phylogeny and comparative genomics of the fungal order Sordariales.</title>
        <authorList>
            <person name="Hensen N."/>
            <person name="Bonometti L."/>
            <person name="Westerberg I."/>
            <person name="Brannstrom I.O."/>
            <person name="Guillou S."/>
            <person name="Cros-Aarteil S."/>
            <person name="Calhoun S."/>
            <person name="Haridas S."/>
            <person name="Kuo A."/>
            <person name="Mondo S."/>
            <person name="Pangilinan J."/>
            <person name="Riley R."/>
            <person name="LaButti K."/>
            <person name="Andreopoulos B."/>
            <person name="Lipzen A."/>
            <person name="Chen C."/>
            <person name="Yan M."/>
            <person name="Daum C."/>
            <person name="Ng V."/>
            <person name="Clum A."/>
            <person name="Steindorff A."/>
            <person name="Ohm R.A."/>
            <person name="Martin F."/>
            <person name="Silar P."/>
            <person name="Natvig D.O."/>
            <person name="Lalanne C."/>
            <person name="Gautier V."/>
            <person name="Ament-Velasquez S.L."/>
            <person name="Kruys A."/>
            <person name="Hutchinson M.I."/>
            <person name="Powell A.J."/>
            <person name="Barry K."/>
            <person name="Miller A.N."/>
            <person name="Grigoriev I.V."/>
            <person name="Debuchy R."/>
            <person name="Gladieux P."/>
            <person name="Hiltunen Thoren M."/>
            <person name="Johannesson H."/>
        </authorList>
    </citation>
    <scope>NUCLEOTIDE SEQUENCE</scope>
    <source>
        <strain evidence="12">CBS 990.96</strain>
    </source>
</reference>
<dbReference type="GO" id="GO:0005576">
    <property type="term" value="C:extracellular region"/>
    <property type="evidence" value="ECO:0007669"/>
    <property type="project" value="TreeGrafter"/>
</dbReference>
<dbReference type="InterPro" id="IPR033121">
    <property type="entry name" value="PEPTIDASE_A1"/>
</dbReference>
<evidence type="ECO:0000256" key="4">
    <source>
        <dbReference type="ARBA" id="ARBA00022750"/>
    </source>
</evidence>
<name>A0AAN7GVN0_9PEZI</name>
<reference evidence="12" key="2">
    <citation type="submission" date="2023-05" db="EMBL/GenBank/DDBJ databases">
        <authorList>
            <consortium name="Lawrence Berkeley National Laboratory"/>
            <person name="Steindorff A."/>
            <person name="Hensen N."/>
            <person name="Bonometti L."/>
            <person name="Westerberg I."/>
            <person name="Brannstrom I.O."/>
            <person name="Guillou S."/>
            <person name="Cros-Aarteil S."/>
            <person name="Calhoun S."/>
            <person name="Haridas S."/>
            <person name="Kuo A."/>
            <person name="Mondo S."/>
            <person name="Pangilinan J."/>
            <person name="Riley R."/>
            <person name="Labutti K."/>
            <person name="Andreopoulos B."/>
            <person name="Lipzen A."/>
            <person name="Chen C."/>
            <person name="Yanf M."/>
            <person name="Daum C."/>
            <person name="Ng V."/>
            <person name="Clum A."/>
            <person name="Ohm R."/>
            <person name="Martin F."/>
            <person name="Silar P."/>
            <person name="Natvig D."/>
            <person name="Lalanne C."/>
            <person name="Gautier V."/>
            <person name="Ament-Velasquez S.L."/>
            <person name="Kruys A."/>
            <person name="Hutchinson M.I."/>
            <person name="Powell A.J."/>
            <person name="Barry K."/>
            <person name="Miller A.N."/>
            <person name="Grigoriev I.V."/>
            <person name="Debuchy R."/>
            <person name="Gladieux P."/>
            <person name="Thoren M.H."/>
            <person name="Johannesson H."/>
        </authorList>
    </citation>
    <scope>NUCLEOTIDE SEQUENCE</scope>
    <source>
        <strain evidence="12">CBS 990.96</strain>
    </source>
</reference>
<dbReference type="InterPro" id="IPR021109">
    <property type="entry name" value="Peptidase_aspartic_dom_sf"/>
</dbReference>
<comment type="caution">
    <text evidence="12">The sequence shown here is derived from an EMBL/GenBank/DDBJ whole genome shotgun (WGS) entry which is preliminary data.</text>
</comment>
<protein>
    <submittedName>
        <fullName evidence="12">Aspartic protease</fullName>
    </submittedName>
</protein>
<evidence type="ECO:0000259" key="11">
    <source>
        <dbReference type="PROSITE" id="PS51767"/>
    </source>
</evidence>
<keyword evidence="9" id="KW-0472">Membrane</keyword>
<evidence type="ECO:0000256" key="9">
    <source>
        <dbReference type="SAM" id="Phobius"/>
    </source>
</evidence>